<organism evidence="9 10">
    <name type="scientific">Taibaiella lutea</name>
    <dbReference type="NCBI Taxonomy" id="2608001"/>
    <lineage>
        <taxon>Bacteria</taxon>
        <taxon>Pseudomonadati</taxon>
        <taxon>Bacteroidota</taxon>
        <taxon>Chitinophagia</taxon>
        <taxon>Chitinophagales</taxon>
        <taxon>Chitinophagaceae</taxon>
        <taxon>Taibaiella</taxon>
    </lineage>
</organism>
<feature type="transmembrane region" description="Helical" evidence="6">
    <location>
        <begin position="7"/>
        <end position="26"/>
    </location>
</feature>
<evidence type="ECO:0000259" key="7">
    <source>
        <dbReference type="Pfam" id="PF04357"/>
    </source>
</evidence>
<feature type="domain" description="Translocation and assembly module TamB C-terminal" evidence="7">
    <location>
        <begin position="1183"/>
        <end position="1619"/>
    </location>
</feature>
<dbReference type="GO" id="GO:0005886">
    <property type="term" value="C:plasma membrane"/>
    <property type="evidence" value="ECO:0007669"/>
    <property type="project" value="InterPro"/>
</dbReference>
<accession>A0A5M6CN97</accession>
<evidence type="ECO:0000256" key="1">
    <source>
        <dbReference type="ARBA" id="ARBA00004167"/>
    </source>
</evidence>
<dbReference type="EMBL" id="VWSH01000001">
    <property type="protein sequence ID" value="KAA5536523.1"/>
    <property type="molecule type" value="Genomic_DNA"/>
</dbReference>
<evidence type="ECO:0000256" key="5">
    <source>
        <dbReference type="SAM" id="MobiDB-lite"/>
    </source>
</evidence>
<evidence type="ECO:0000256" key="3">
    <source>
        <dbReference type="ARBA" id="ARBA00022989"/>
    </source>
</evidence>
<dbReference type="InterPro" id="IPR007844">
    <property type="entry name" value="AsmA"/>
</dbReference>
<dbReference type="PANTHER" id="PTHR36985:SF1">
    <property type="entry name" value="TRANSLOCATION AND ASSEMBLY MODULE SUBUNIT TAMB"/>
    <property type="match status" value="1"/>
</dbReference>
<dbReference type="RefSeq" id="WP_150031100.1">
    <property type="nucleotide sequence ID" value="NZ_VWSH01000001.1"/>
</dbReference>
<evidence type="ECO:0000256" key="4">
    <source>
        <dbReference type="ARBA" id="ARBA00023136"/>
    </source>
</evidence>
<dbReference type="PANTHER" id="PTHR36985">
    <property type="entry name" value="TRANSLOCATION AND ASSEMBLY MODULE SUBUNIT TAMB"/>
    <property type="match status" value="1"/>
</dbReference>
<keyword evidence="10" id="KW-1185">Reference proteome</keyword>
<evidence type="ECO:0000256" key="6">
    <source>
        <dbReference type="SAM" id="Phobius"/>
    </source>
</evidence>
<gene>
    <name evidence="9" type="ORF">F0919_02320</name>
</gene>
<protein>
    <submittedName>
        <fullName evidence="9">AsmA family protein</fullName>
    </submittedName>
</protein>
<dbReference type="Pfam" id="PF05170">
    <property type="entry name" value="AsmA"/>
    <property type="match status" value="1"/>
</dbReference>
<feature type="region of interest" description="Disordered" evidence="5">
    <location>
        <begin position="1653"/>
        <end position="1685"/>
    </location>
</feature>
<keyword evidence="3 6" id="KW-1133">Transmembrane helix</keyword>
<reference evidence="9 10" key="1">
    <citation type="submission" date="2019-09" db="EMBL/GenBank/DDBJ databases">
        <title>Genome sequence and assembly of Taibaiella sp.</title>
        <authorList>
            <person name="Chhetri G."/>
        </authorList>
    </citation>
    <scope>NUCLEOTIDE SEQUENCE [LARGE SCALE GENOMIC DNA]</scope>
    <source>
        <strain evidence="9 10">KVB11</strain>
    </source>
</reference>
<evidence type="ECO:0000259" key="8">
    <source>
        <dbReference type="Pfam" id="PF05170"/>
    </source>
</evidence>
<keyword evidence="2 6" id="KW-0812">Transmembrane</keyword>
<feature type="domain" description="AsmA" evidence="8">
    <location>
        <begin position="1"/>
        <end position="176"/>
    </location>
</feature>
<evidence type="ECO:0000313" key="10">
    <source>
        <dbReference type="Proteomes" id="UP000323632"/>
    </source>
</evidence>
<dbReference type="Pfam" id="PF04357">
    <property type="entry name" value="TamB"/>
    <property type="match status" value="1"/>
</dbReference>
<dbReference type="InterPro" id="IPR007452">
    <property type="entry name" value="TamB_C"/>
</dbReference>
<comment type="caution">
    <text evidence="9">The sequence shown here is derived from an EMBL/GenBank/DDBJ whole genome shotgun (WGS) entry which is preliminary data.</text>
</comment>
<evidence type="ECO:0000256" key="2">
    <source>
        <dbReference type="ARBA" id="ARBA00022692"/>
    </source>
</evidence>
<sequence>MRKFFKILLYIIGSILLLLILIVVFLQTPWGKSFVRKQAVSYLQNKLHTEVRIDAFDYSIPDKVSLGGVFIRDLKKDTLLNVDKLAINLDMWALVKGKISVDNILLEGVNANIYRSKPDTVFNYEFIIKAFAGNDTAQSAPDTAASKPMDINIGKVALKKIRLIYNDETGGTYFSMNLGSLLLRIKKLDLDKMKFELNEFSVSQLKSYFATDTSYLPPPPKDTSAPADFRLTADKVHLDNIQFSFLGKQDSTFFGINLGSLNADIKQFGLLDQVADLNALQIEKVQSTLAFGKPKTTIKTVVKEELVDTSVVYHWRVNAGKLMLNKIGFIYDDNAAPRITSGMDYSHLNIQGFSFNADGILYSSDTISGKVRHAALNEKSGLNIIEFRTDFLYCNRGALLNNLYLLTPGTELQHLLDVKYPSIAAVQKDMNKLHLNIDVEKSKVSMKDVMLFLQPEQKKMLAAYSTEQFNIAAKLNGYLNALQIQNFAARGLRGTDILLNGRLNGLPDQNKLNYNLNILRLRSTYKDIEPFLTDSVKMLVNVPEWFMVNGHISGTTLDYNPDLKIQTSDGDATVAGTVMMSPGEGKEKYNVVFSTKELNIGKILRQDSVVGKVTLDGKADGTSFDINKMNNTFAVNVQSLWSMGYNYNNIHLAGGVQDKVATVKGNSTDPNLDLTIDAFANLGNKYPSLFGDLNIENLDLQALNLYSDTMRFKGNLHADFESLNPDYPSGLLTIDNPILKMAGYQLSPDSIYIRSTPVADSQDIYMNIANVLHLNMNGRVPLTQTGNAFLAHVNAHYKIADSTFKSPENYDFSINAKAVYQPILRTWLPQLKRFDTIKLAAVVRPDTFSVFAFIPRLINGTDRLDSGVVKVYEVGDTMKYSISTKRIASGNYQLWYPRIGGSLRNDSIYARIVLNDSLGKNQFAIGAAMNKDLKNDSSFTYVRLFKGIILNYDRWDVNPANRLVFGSGGFYVRDFLMSKGDESISANSQQPQFGSPFQFNIHNFSLSNLTRMISKDTLLADGKLDANIEMEFNRDSFPDIYAKAAIHDLKAYNIPVGNLDLTASNSGPDFYNFLLKLTGNQNDVTVSGDYYLKPVDSNEFKIKLDAKALYLKSLEGLTFGSIKNSSGSIKGQLDISGTTNRPKIAGELQTDNLTTTVSMLNTPYSMPSEKILFDKTGITFNNFTIYDAKKHKLVIDGTAKTRSWSRFFLNLNVNADKWLAVNSTKKDYDLFYGKLLVSTDLTVKGLATAPSVEGQLQIHDSTNITYAMLDEGPGVQASEGIVKFIDSRDTFTVDSSLIVSRRNIRVSRSSQLNVNVGIEKNAIFNVVIDPVTGDNLQVKGEASLNTEIGPDGAVGLTGTYQLEDGYYELHYNFIKKKFRIQSGSTIALSGDPMDAEVDITAVYDSKIAPYELVEKQVDQQDLNLYRQRLPFQVLLKLKGKVLKPDISFDIVLPETTTNTASSSVTDQVQRKLTEIRNDPSTLNKQVFAVLILGRFVADDPFASSGGGGLEYAARQSASRFLSDQLNNLAGQLVKGVELNVDLQSSEDYSTGTQQTRSDLSISASKRLFSDRLNVTVGNDFQLEGPQAQSQQSSLIPGNLSADYQLTKDGKYMIRGYRINQLQNIIDGYVIETGISFRVVLEYNKFKYIFRNRTKQRQRSQEQPDKDAAKKEETENLANPKNEKTD</sequence>
<proteinExistence type="predicted"/>
<feature type="compositionally biased region" description="Basic and acidic residues" evidence="5">
    <location>
        <begin position="1658"/>
        <end position="1673"/>
    </location>
</feature>
<dbReference type="Proteomes" id="UP000323632">
    <property type="component" value="Unassembled WGS sequence"/>
</dbReference>
<dbReference type="GO" id="GO:0009306">
    <property type="term" value="P:protein secretion"/>
    <property type="evidence" value="ECO:0007669"/>
    <property type="project" value="InterPro"/>
</dbReference>
<evidence type="ECO:0000313" key="9">
    <source>
        <dbReference type="EMBL" id="KAA5536523.1"/>
    </source>
</evidence>
<name>A0A5M6CN97_9BACT</name>
<keyword evidence="4 6" id="KW-0472">Membrane</keyword>
<comment type="subcellular location">
    <subcellularLocation>
        <location evidence="1">Membrane</location>
        <topology evidence="1">Single-pass membrane protein</topology>
    </subcellularLocation>
</comment>